<dbReference type="EMBL" id="KQ421014">
    <property type="protein sequence ID" value="KOF78608.1"/>
    <property type="molecule type" value="Genomic_DNA"/>
</dbReference>
<gene>
    <name evidence="2" type="ORF">OCBIM_22030530mg</name>
</gene>
<evidence type="ECO:0000256" key="1">
    <source>
        <dbReference type="SAM" id="MobiDB-lite"/>
    </source>
</evidence>
<protein>
    <submittedName>
        <fullName evidence="2">Uncharacterized protein</fullName>
    </submittedName>
</protein>
<name>A0A0L8GNM4_OCTBM</name>
<evidence type="ECO:0000313" key="2">
    <source>
        <dbReference type="EMBL" id="KOF78608.1"/>
    </source>
</evidence>
<proteinExistence type="predicted"/>
<sequence length="106" mass="12917">MTQNYWSPQNPRTTQNNTRSRNIPHTRNSKQKYITYRNVTHITNQNTHRHPHTHNNLRQQYYHSPEPIPYNLTDSSCKQNYKQHFLAPDQIHQDTGWNLVIRKNRR</sequence>
<organism evidence="2">
    <name type="scientific">Octopus bimaculoides</name>
    <name type="common">California two-spotted octopus</name>
    <dbReference type="NCBI Taxonomy" id="37653"/>
    <lineage>
        <taxon>Eukaryota</taxon>
        <taxon>Metazoa</taxon>
        <taxon>Spiralia</taxon>
        <taxon>Lophotrochozoa</taxon>
        <taxon>Mollusca</taxon>
        <taxon>Cephalopoda</taxon>
        <taxon>Coleoidea</taxon>
        <taxon>Octopodiformes</taxon>
        <taxon>Octopoda</taxon>
        <taxon>Incirrata</taxon>
        <taxon>Octopodidae</taxon>
        <taxon>Octopus</taxon>
    </lineage>
</organism>
<accession>A0A0L8GNM4</accession>
<dbReference type="AlphaFoldDB" id="A0A0L8GNM4"/>
<reference evidence="2" key="1">
    <citation type="submission" date="2015-07" db="EMBL/GenBank/DDBJ databases">
        <title>MeaNS - Measles Nucleotide Surveillance Program.</title>
        <authorList>
            <person name="Tran T."/>
            <person name="Druce J."/>
        </authorList>
    </citation>
    <scope>NUCLEOTIDE SEQUENCE</scope>
    <source>
        <strain evidence="2">UCB-OBI-ISO-001</strain>
        <tissue evidence="2">Gonad</tissue>
    </source>
</reference>
<feature type="region of interest" description="Disordered" evidence="1">
    <location>
        <begin position="1"/>
        <end position="27"/>
    </location>
</feature>
<feature type="compositionally biased region" description="Polar residues" evidence="1">
    <location>
        <begin position="1"/>
        <end position="21"/>
    </location>
</feature>